<dbReference type="Proteomes" id="UP000789570">
    <property type="component" value="Unassembled WGS sequence"/>
</dbReference>
<comment type="caution">
    <text evidence="1">The sequence shown here is derived from an EMBL/GenBank/DDBJ whole genome shotgun (WGS) entry which is preliminary data.</text>
</comment>
<dbReference type="AlphaFoldDB" id="A0A9N8ZHW1"/>
<keyword evidence="2" id="KW-1185">Reference proteome</keyword>
<protein>
    <submittedName>
        <fullName evidence="1">16580_t:CDS:1</fullName>
    </submittedName>
</protein>
<organism evidence="1 2">
    <name type="scientific">Funneliformis caledonium</name>
    <dbReference type="NCBI Taxonomy" id="1117310"/>
    <lineage>
        <taxon>Eukaryota</taxon>
        <taxon>Fungi</taxon>
        <taxon>Fungi incertae sedis</taxon>
        <taxon>Mucoromycota</taxon>
        <taxon>Glomeromycotina</taxon>
        <taxon>Glomeromycetes</taxon>
        <taxon>Glomerales</taxon>
        <taxon>Glomeraceae</taxon>
        <taxon>Funneliformis</taxon>
    </lineage>
</organism>
<proteinExistence type="predicted"/>
<name>A0A9N8ZHW1_9GLOM</name>
<accession>A0A9N8ZHW1</accession>
<evidence type="ECO:0000313" key="2">
    <source>
        <dbReference type="Proteomes" id="UP000789570"/>
    </source>
</evidence>
<dbReference type="EMBL" id="CAJVPQ010000612">
    <property type="protein sequence ID" value="CAG8496365.1"/>
    <property type="molecule type" value="Genomic_DNA"/>
</dbReference>
<gene>
    <name evidence="1" type="ORF">FCALED_LOCUS3477</name>
</gene>
<reference evidence="1" key="1">
    <citation type="submission" date="2021-06" db="EMBL/GenBank/DDBJ databases">
        <authorList>
            <person name="Kallberg Y."/>
            <person name="Tangrot J."/>
            <person name="Rosling A."/>
        </authorList>
    </citation>
    <scope>NUCLEOTIDE SEQUENCE</scope>
    <source>
        <strain evidence="1">UK204</strain>
    </source>
</reference>
<sequence>MVKAETELQYMTISFIYNAITEITNRIISSSKINLKEIDLTNPIIIFNNDISIKNPDDDDKIDDHLK</sequence>
<evidence type="ECO:0000313" key="1">
    <source>
        <dbReference type="EMBL" id="CAG8496365.1"/>
    </source>
</evidence>